<proteinExistence type="predicted"/>
<sequence length="555" mass="61095">MSLRFIALSGTTAVTENLYIYEYIRGGGGDKEIIVVDCGVGFPETEMYGVDLVIPDFDYIKENKGKLKGILISHGHEDHIGALPFLLKDIKVPVYATKLVAGFIDNKLVDQKVKGVDLRVFDSERDVITLGSFRVTPFRVSHSVPGGVGFAIDTPDGRVLHVADYKFDWTPVDEKPFDIGKAAELANKGVLAVASDCLGATTPGYTESEKQIEGRIENIVRRATGQVYFTTISSNISRMQQAINVAGKLGRRVSFIGRSTEAKAMIAKDLGFLKYPSQAVLSSKQMARLPKDERMYIISGSYGQPGSALYRVAMDEHDTLSIDAHDTVIFSSDPAPPGSKANVDVLVDKLIEIDADVHYYDLQEDLHVSGHGSQEDIKTLFALASPRYFIPIGGTVRHMRAYRDIAVTMGAKPEAVFELMPGEIVEFSNGVAKKAGKIPVKDVLVDGLGIGDVGNVVLRDRQILAQEGVAIVLISIDRKNNKLISLPEIISRGFVFEKKKKGFLVNAGRELARNIERRGKVEKMSARNITIDFLEKFFYKETGRRPMILPVIVEI</sequence>
<evidence type="ECO:0000256" key="3">
    <source>
        <dbReference type="ARBA" id="ARBA00022723"/>
    </source>
</evidence>
<evidence type="ECO:0000256" key="5">
    <source>
        <dbReference type="ARBA" id="ARBA00022833"/>
    </source>
</evidence>
<dbReference type="PANTHER" id="PTHR43694">
    <property type="entry name" value="RIBONUCLEASE J"/>
    <property type="match status" value="1"/>
</dbReference>
<keyword evidence="7" id="KW-0694">RNA-binding</keyword>
<dbReference type="Pfam" id="PF00753">
    <property type="entry name" value="Lactamase_B"/>
    <property type="match status" value="1"/>
</dbReference>
<keyword evidence="6" id="KW-0269">Exonuclease</keyword>
<dbReference type="Proteomes" id="UP000179013">
    <property type="component" value="Unassembled WGS sequence"/>
</dbReference>
<dbReference type="Gene3D" id="3.10.20.580">
    <property type="match status" value="1"/>
</dbReference>
<dbReference type="InterPro" id="IPR036866">
    <property type="entry name" value="RibonucZ/Hydroxyglut_hydro"/>
</dbReference>
<dbReference type="InterPro" id="IPR011108">
    <property type="entry name" value="RMMBL"/>
</dbReference>
<dbReference type="Gene3D" id="3.60.15.10">
    <property type="entry name" value="Ribonuclease Z/Hydroxyacylglutathione hydrolase-like"/>
    <property type="match status" value="1"/>
</dbReference>
<dbReference type="GO" id="GO:0003723">
    <property type="term" value="F:RNA binding"/>
    <property type="evidence" value="ECO:0007669"/>
    <property type="project" value="UniProtKB-KW"/>
</dbReference>
<dbReference type="NCBIfam" id="TIGR00649">
    <property type="entry name" value="MG423"/>
    <property type="match status" value="1"/>
</dbReference>
<dbReference type="Gene3D" id="3.40.50.10710">
    <property type="entry name" value="Metallo-hydrolase/oxidoreductase"/>
    <property type="match status" value="1"/>
</dbReference>
<evidence type="ECO:0000259" key="8">
    <source>
        <dbReference type="SMART" id="SM00849"/>
    </source>
</evidence>
<evidence type="ECO:0000256" key="2">
    <source>
        <dbReference type="ARBA" id="ARBA00022722"/>
    </source>
</evidence>
<evidence type="ECO:0000256" key="4">
    <source>
        <dbReference type="ARBA" id="ARBA00022801"/>
    </source>
</evidence>
<dbReference type="AlphaFoldDB" id="A0A1F7X872"/>
<keyword evidence="5" id="KW-0862">Zinc</keyword>
<evidence type="ECO:0000256" key="1">
    <source>
        <dbReference type="ARBA" id="ARBA00022490"/>
    </source>
</evidence>
<dbReference type="Pfam" id="PF17770">
    <property type="entry name" value="RNase_J_C"/>
    <property type="match status" value="1"/>
</dbReference>
<evidence type="ECO:0000256" key="7">
    <source>
        <dbReference type="ARBA" id="ARBA00022884"/>
    </source>
</evidence>
<dbReference type="SUPFAM" id="SSF56281">
    <property type="entry name" value="Metallo-hydrolase/oxidoreductase"/>
    <property type="match status" value="1"/>
</dbReference>
<dbReference type="GO" id="GO:0046872">
    <property type="term" value="F:metal ion binding"/>
    <property type="evidence" value="ECO:0007669"/>
    <property type="project" value="UniProtKB-KW"/>
</dbReference>
<dbReference type="SMART" id="SM00849">
    <property type="entry name" value="Lactamase_B"/>
    <property type="match status" value="1"/>
</dbReference>
<dbReference type="InterPro" id="IPR001279">
    <property type="entry name" value="Metallo-B-lactamas"/>
</dbReference>
<dbReference type="Pfam" id="PF22505">
    <property type="entry name" value="RNase_J_b_CASP"/>
    <property type="match status" value="1"/>
</dbReference>
<dbReference type="CDD" id="cd07714">
    <property type="entry name" value="RNaseJ_MBL-fold"/>
    <property type="match status" value="1"/>
</dbReference>
<keyword evidence="2" id="KW-0540">Nuclease</keyword>
<accession>A0A1F7X872</accession>
<protein>
    <recommendedName>
        <fullName evidence="8">Metallo-beta-lactamase domain-containing protein</fullName>
    </recommendedName>
</protein>
<gene>
    <name evidence="9" type="ORF">A2V80_00390</name>
</gene>
<keyword evidence="4" id="KW-0378">Hydrolase</keyword>
<dbReference type="InterPro" id="IPR055132">
    <property type="entry name" value="RNase_J_b_CASP"/>
</dbReference>
<evidence type="ECO:0000313" key="9">
    <source>
        <dbReference type="EMBL" id="OGM11133.1"/>
    </source>
</evidence>
<dbReference type="InterPro" id="IPR004613">
    <property type="entry name" value="RNase_J"/>
</dbReference>
<dbReference type="InterPro" id="IPR042173">
    <property type="entry name" value="RNase_J_2"/>
</dbReference>
<dbReference type="Pfam" id="PF07521">
    <property type="entry name" value="RMMBL"/>
    <property type="match status" value="1"/>
</dbReference>
<feature type="domain" description="Metallo-beta-lactamase" evidence="8">
    <location>
        <begin position="15"/>
        <end position="205"/>
    </location>
</feature>
<keyword evidence="1" id="KW-0963">Cytoplasm</keyword>
<dbReference type="GO" id="GO:0004527">
    <property type="term" value="F:exonuclease activity"/>
    <property type="evidence" value="ECO:0007669"/>
    <property type="project" value="UniProtKB-KW"/>
</dbReference>
<name>A0A1F7X872_9BACT</name>
<evidence type="ECO:0000256" key="6">
    <source>
        <dbReference type="ARBA" id="ARBA00022839"/>
    </source>
</evidence>
<comment type="caution">
    <text evidence="9">The sequence shown here is derived from an EMBL/GenBank/DDBJ whole genome shotgun (WGS) entry which is preliminary data.</text>
</comment>
<reference evidence="9 10" key="1">
    <citation type="journal article" date="2016" name="Nat. Commun.">
        <title>Thousands of microbial genomes shed light on interconnected biogeochemical processes in an aquifer system.</title>
        <authorList>
            <person name="Anantharaman K."/>
            <person name="Brown C.T."/>
            <person name="Hug L.A."/>
            <person name="Sharon I."/>
            <person name="Castelle C.J."/>
            <person name="Probst A.J."/>
            <person name="Thomas B.C."/>
            <person name="Singh A."/>
            <person name="Wilkins M.J."/>
            <person name="Karaoz U."/>
            <person name="Brodie E.L."/>
            <person name="Williams K.H."/>
            <person name="Hubbard S.S."/>
            <person name="Banfield J.F."/>
        </authorList>
    </citation>
    <scope>NUCLEOTIDE SEQUENCE [LARGE SCALE GENOMIC DNA]</scope>
</reference>
<dbReference type="PANTHER" id="PTHR43694:SF1">
    <property type="entry name" value="RIBONUCLEASE J"/>
    <property type="match status" value="1"/>
</dbReference>
<keyword evidence="3" id="KW-0479">Metal-binding</keyword>
<evidence type="ECO:0000313" key="10">
    <source>
        <dbReference type="Proteomes" id="UP000179013"/>
    </source>
</evidence>
<organism evidence="9 10">
    <name type="scientific">Candidatus Woesebacteria bacterium RBG_16_39_8b</name>
    <dbReference type="NCBI Taxonomy" id="1802482"/>
    <lineage>
        <taxon>Bacteria</taxon>
        <taxon>Candidatus Woeseibacteriota</taxon>
    </lineage>
</organism>
<dbReference type="EMBL" id="MGFU01000066">
    <property type="protein sequence ID" value="OGM11133.1"/>
    <property type="molecule type" value="Genomic_DNA"/>
</dbReference>
<dbReference type="InterPro" id="IPR041636">
    <property type="entry name" value="RNase_J_C"/>
</dbReference>